<dbReference type="Pfam" id="PF24523">
    <property type="entry name" value="DUF7595"/>
    <property type="match status" value="1"/>
</dbReference>
<evidence type="ECO:0000313" key="3">
    <source>
        <dbReference type="Proteomes" id="UP000298652"/>
    </source>
</evidence>
<sequence>MSEMDAAAAAACVPPLPEDVISEILARVPDVLSLFRCAAVCKPWRRLVADPAFLLRRRHWPAGGGASLLGFFVQRHQLSVNARRKVSKLFPSRAPVLVPAPGSALGPGRRFLTSFVRDDAGVLDQAKPLAARDGLLLLRLSLQSKDKISVLRLCVCDLLAGKRDLLPPLDVACFGDEGVRGYAVLSAADHGAGPHRPSSGYSTFFQVLLTGVYHEDGRGRVLIPKFSSAASASRSWSCIQGSLAGPFGNRVAVVTGGTARWLFHSNSGNPNGPSLNTLDVGISTGSVSATELPLDMLPRIMRMDRTNVWLCLSMDERLSLIYLHNNYLWILTQKDGGLGGTGTAWLCTQSVPVGVELGLFGIESLSMISIGEKSSSVLVLYYSDPDNAYVLDLQSGSTTKLAGWKRSFNYMTAVAYEINWLEFFMSRLGVRQ</sequence>
<accession>A0A4U6TZF2</accession>
<dbReference type="InterPro" id="IPR036047">
    <property type="entry name" value="F-box-like_dom_sf"/>
</dbReference>
<keyword evidence="3" id="KW-1185">Reference proteome</keyword>
<proteinExistence type="predicted"/>
<organism evidence="2 3">
    <name type="scientific">Setaria viridis</name>
    <name type="common">Green bristlegrass</name>
    <name type="synonym">Setaria italica subsp. viridis</name>
    <dbReference type="NCBI Taxonomy" id="4556"/>
    <lineage>
        <taxon>Eukaryota</taxon>
        <taxon>Viridiplantae</taxon>
        <taxon>Streptophyta</taxon>
        <taxon>Embryophyta</taxon>
        <taxon>Tracheophyta</taxon>
        <taxon>Spermatophyta</taxon>
        <taxon>Magnoliopsida</taxon>
        <taxon>Liliopsida</taxon>
        <taxon>Poales</taxon>
        <taxon>Poaceae</taxon>
        <taxon>PACMAD clade</taxon>
        <taxon>Panicoideae</taxon>
        <taxon>Panicodae</taxon>
        <taxon>Paniceae</taxon>
        <taxon>Cenchrinae</taxon>
        <taxon>Setaria</taxon>
    </lineage>
</organism>
<dbReference type="InterPro" id="IPR056016">
    <property type="entry name" value="DUF7595"/>
</dbReference>
<evidence type="ECO:0000259" key="1">
    <source>
        <dbReference type="SMART" id="SM00256"/>
    </source>
</evidence>
<dbReference type="EMBL" id="CM016557">
    <property type="protein sequence ID" value="TKW08441.1"/>
    <property type="molecule type" value="Genomic_DNA"/>
</dbReference>
<protein>
    <recommendedName>
        <fullName evidence="1">F-box domain-containing protein</fullName>
    </recommendedName>
</protein>
<dbReference type="InterPro" id="IPR001810">
    <property type="entry name" value="F-box_dom"/>
</dbReference>
<dbReference type="PANTHER" id="PTHR35828">
    <property type="entry name" value="OS08G0203800 PROTEIN-RELATED"/>
    <property type="match status" value="1"/>
</dbReference>
<dbReference type="Gene3D" id="1.20.1280.50">
    <property type="match status" value="1"/>
</dbReference>
<name>A0A4U6TZF2_SETVI</name>
<dbReference type="PANTHER" id="PTHR35828:SF25">
    <property type="entry name" value="OS08G0203800 PROTEIN"/>
    <property type="match status" value="1"/>
</dbReference>
<gene>
    <name evidence="2" type="ORF">SEVIR_6G028000v2</name>
</gene>
<dbReference type="AlphaFoldDB" id="A0A4U6TZF2"/>
<evidence type="ECO:0000313" key="2">
    <source>
        <dbReference type="EMBL" id="TKW08441.1"/>
    </source>
</evidence>
<dbReference type="Gramene" id="TKW08441">
    <property type="protein sequence ID" value="TKW08441"/>
    <property type="gene ID" value="SEVIR_6G028000v2"/>
</dbReference>
<reference evidence="2" key="1">
    <citation type="submission" date="2019-03" db="EMBL/GenBank/DDBJ databases">
        <title>WGS assembly of Setaria viridis.</title>
        <authorList>
            <person name="Huang P."/>
            <person name="Jenkins J."/>
            <person name="Grimwood J."/>
            <person name="Barry K."/>
            <person name="Healey A."/>
            <person name="Mamidi S."/>
            <person name="Sreedasyam A."/>
            <person name="Shu S."/>
            <person name="Feldman M."/>
            <person name="Wu J."/>
            <person name="Yu Y."/>
            <person name="Chen C."/>
            <person name="Johnson J."/>
            <person name="Rokhsar D."/>
            <person name="Baxter I."/>
            <person name="Schmutz J."/>
            <person name="Brutnell T."/>
            <person name="Kellogg E."/>
        </authorList>
    </citation>
    <scope>NUCLEOTIDE SEQUENCE [LARGE SCALE GENOMIC DNA]</scope>
</reference>
<dbReference type="Pfam" id="PF12937">
    <property type="entry name" value="F-box-like"/>
    <property type="match status" value="1"/>
</dbReference>
<dbReference type="SMART" id="SM00256">
    <property type="entry name" value="FBOX"/>
    <property type="match status" value="1"/>
</dbReference>
<dbReference type="Proteomes" id="UP000298652">
    <property type="component" value="Chromosome 6"/>
</dbReference>
<dbReference type="CDD" id="cd22157">
    <property type="entry name" value="F-box_AtFBW1-like"/>
    <property type="match status" value="1"/>
</dbReference>
<feature type="domain" description="F-box" evidence="1">
    <location>
        <begin position="16"/>
        <end position="57"/>
    </location>
</feature>
<dbReference type="OMA" id="WSTPRNC"/>
<dbReference type="SUPFAM" id="SSF81383">
    <property type="entry name" value="F-box domain"/>
    <property type="match status" value="1"/>
</dbReference>